<sequence length="845" mass="93393">MSKKMINKFKINNFKRDGHNHIHVNSDNHCSCGCHDHHEKNTICTCQEDKQFDNNNNYVENTECNCHEHEEGNCQGHKECGEDNDDEVEHTHLHKHDAECCCCVDEEEKYTKDEEHVQEIRNRYEKDDDTVKEYFLKGLGCAGCAAKIEDRVRKLSEVENADLAFATSTLKVKPLSGNIEDELFEKINYIVTALEPDVRVIDKDTMEDCDEVIESNHVSHGNHNHGSEKIDVKKVFKMGIGVLLFIVAFICKSSLKGQVYSTPLFIASYIVIGTDIILKSIRNILRREIFDENFLMTLATVAALLVGEYPEAVMVVLLYEIGEYFQGKAVEASRKSISDLMDIRPDYANIKDGKDIKRVSPKQIKVGDVIVVKPGEKVPLDGVVIEGNSSVDTSALTGESVPRDVGEGQDITSGFINITGLLTIRVSKSFKDSAVSKILDLVQNASSKKAKAEMRITKFARYYTPTVVLLALLTALLPPIFMENQSFHTWIYRAASFLVISCPCALVISVPMAYFAGLGASSRNGILIKGGNYLEALTNIDKVVFDKTGTLTKGEFKVDLIEAENGISKEELLKYAAYVESFSNHPIALSIVNEYSFEVNKADIKEFREIAGKGAEALIDEKNICVGNKNIMEDKSIKFRTVPYAGTVVYVAINNKYAGCIVIKDQIKQDSKEAIKKLKGFGISEVVMLTGDRKITAESVGKELNIDNVYSELLPHEKVEKVEEMYNNKDNGKGLVFVGDGINDAPVLARADVGVAMGGVGSDAAIEAADVVIMNDEPSKLAHAIKIAKATKKIVDLNIIFALGTKFIILILAVLGIASMWLAVFADVGVALLAVMNSMRVLRVK</sequence>
<evidence type="ECO:0000256" key="5">
    <source>
        <dbReference type="ARBA" id="ARBA00022723"/>
    </source>
</evidence>
<evidence type="ECO:0000256" key="8">
    <source>
        <dbReference type="ARBA" id="ARBA00022967"/>
    </source>
</evidence>
<dbReference type="InterPro" id="IPR023299">
    <property type="entry name" value="ATPase_P-typ_cyto_dom_N"/>
</dbReference>
<dbReference type="Pfam" id="PF00403">
    <property type="entry name" value="HMA"/>
    <property type="match status" value="1"/>
</dbReference>
<comment type="catalytic activity">
    <reaction evidence="12">
        <text>Cd(2+)(in) + ATP + H2O = Cd(2+)(out) + ADP + phosphate + H(+)</text>
        <dbReference type="Rhea" id="RHEA:12132"/>
        <dbReference type="ChEBI" id="CHEBI:15377"/>
        <dbReference type="ChEBI" id="CHEBI:15378"/>
        <dbReference type="ChEBI" id="CHEBI:30616"/>
        <dbReference type="ChEBI" id="CHEBI:43474"/>
        <dbReference type="ChEBI" id="CHEBI:48775"/>
        <dbReference type="ChEBI" id="CHEBI:456216"/>
        <dbReference type="EC" id="7.2.2.21"/>
    </reaction>
</comment>
<dbReference type="SUPFAM" id="SSF55008">
    <property type="entry name" value="HMA, heavy metal-associated domain"/>
    <property type="match status" value="1"/>
</dbReference>
<evidence type="ECO:0000313" key="16">
    <source>
        <dbReference type="EMBL" id="MCY6959317.1"/>
    </source>
</evidence>
<feature type="domain" description="P-type ATPase A" evidence="14">
    <location>
        <begin position="344"/>
        <end position="443"/>
    </location>
</feature>
<protein>
    <recommendedName>
        <fullName evidence="11">Cd(2+)-exporting ATPase</fullName>
        <ecNumber evidence="11">7.2.2.21</ecNumber>
    </recommendedName>
</protein>
<keyword evidence="6 13" id="KW-0547">Nucleotide-binding</keyword>
<dbReference type="InterPro" id="IPR027256">
    <property type="entry name" value="P-typ_ATPase_IB"/>
</dbReference>
<comment type="caution">
    <text evidence="16">The sequence shown here is derived from an EMBL/GenBank/DDBJ whole genome shotgun (WGS) entry which is preliminary data.</text>
</comment>
<organism evidence="16 17">
    <name type="scientific">Clostridium brassicae</name>
    <dbReference type="NCBI Taxonomy" id="2999072"/>
    <lineage>
        <taxon>Bacteria</taxon>
        <taxon>Bacillati</taxon>
        <taxon>Bacillota</taxon>
        <taxon>Clostridia</taxon>
        <taxon>Eubacteriales</taxon>
        <taxon>Clostridiaceae</taxon>
        <taxon>Clostridium</taxon>
    </lineage>
</organism>
<dbReference type="Gene3D" id="3.30.70.100">
    <property type="match status" value="1"/>
</dbReference>
<evidence type="ECO:0000313" key="17">
    <source>
        <dbReference type="Proteomes" id="UP001144612"/>
    </source>
</evidence>
<dbReference type="NCBIfam" id="TIGR01525">
    <property type="entry name" value="ATPase-IB_hvy"/>
    <property type="match status" value="1"/>
</dbReference>
<dbReference type="InterPro" id="IPR044492">
    <property type="entry name" value="P_typ_ATPase_HD_dom"/>
</dbReference>
<dbReference type="PRINTS" id="PR00119">
    <property type="entry name" value="CATATPASE"/>
</dbReference>
<keyword evidence="4 13" id="KW-0812">Transmembrane</keyword>
<dbReference type="Gene3D" id="3.40.1110.10">
    <property type="entry name" value="Calcium-transporting ATPase, cytoplasmic domain N"/>
    <property type="match status" value="1"/>
</dbReference>
<dbReference type="SUPFAM" id="SSF81665">
    <property type="entry name" value="Calcium ATPase, transmembrane domain M"/>
    <property type="match status" value="1"/>
</dbReference>
<dbReference type="CDD" id="cd00371">
    <property type="entry name" value="HMA"/>
    <property type="match status" value="1"/>
</dbReference>
<keyword evidence="8" id="KW-1278">Translocase</keyword>
<evidence type="ECO:0000256" key="4">
    <source>
        <dbReference type="ARBA" id="ARBA00022692"/>
    </source>
</evidence>
<evidence type="ECO:0000256" key="9">
    <source>
        <dbReference type="ARBA" id="ARBA00022989"/>
    </source>
</evidence>
<comment type="subcellular location">
    <subcellularLocation>
        <location evidence="13">Cell membrane</location>
    </subcellularLocation>
    <subcellularLocation>
        <location evidence="1">Membrane</location>
        <topology evidence="1">Multi-pass membrane protein</topology>
    </subcellularLocation>
</comment>
<gene>
    <name evidence="16" type="ORF">OW729_11935</name>
</gene>
<dbReference type="InterPro" id="IPR023214">
    <property type="entry name" value="HAD_sf"/>
</dbReference>
<dbReference type="SFLD" id="SFLDS00003">
    <property type="entry name" value="Haloacid_Dehalogenase"/>
    <property type="match status" value="1"/>
</dbReference>
<dbReference type="Proteomes" id="UP001144612">
    <property type="component" value="Unassembled WGS sequence"/>
</dbReference>
<dbReference type="PRINTS" id="PR00941">
    <property type="entry name" value="CDATPASE"/>
</dbReference>
<dbReference type="InterPro" id="IPR001757">
    <property type="entry name" value="P_typ_ATPase"/>
</dbReference>
<dbReference type="InterPro" id="IPR023298">
    <property type="entry name" value="ATPase_P-typ_TM_dom_sf"/>
</dbReference>
<dbReference type="PROSITE" id="PS00154">
    <property type="entry name" value="ATPASE_E1_E2"/>
    <property type="match status" value="1"/>
</dbReference>
<evidence type="ECO:0000256" key="12">
    <source>
        <dbReference type="ARBA" id="ARBA00049338"/>
    </source>
</evidence>
<evidence type="ECO:0000256" key="3">
    <source>
        <dbReference type="ARBA" id="ARBA00022539"/>
    </source>
</evidence>
<dbReference type="InterPro" id="IPR008250">
    <property type="entry name" value="ATPase_P-typ_transduc_dom_A_sf"/>
</dbReference>
<dbReference type="SUPFAM" id="SSF56784">
    <property type="entry name" value="HAD-like"/>
    <property type="match status" value="1"/>
</dbReference>
<dbReference type="NCBIfam" id="TIGR01512">
    <property type="entry name" value="ATPase-IB2_Cd"/>
    <property type="match status" value="1"/>
</dbReference>
<dbReference type="InterPro" id="IPR036412">
    <property type="entry name" value="HAD-like_sf"/>
</dbReference>
<feature type="transmembrane region" description="Helical" evidence="13">
    <location>
        <begin position="462"/>
        <end position="482"/>
    </location>
</feature>
<evidence type="ECO:0000259" key="15">
    <source>
        <dbReference type="Pfam" id="PF00403"/>
    </source>
</evidence>
<evidence type="ECO:0000256" key="1">
    <source>
        <dbReference type="ARBA" id="ARBA00004141"/>
    </source>
</evidence>
<evidence type="ECO:0000256" key="13">
    <source>
        <dbReference type="RuleBase" id="RU362081"/>
    </source>
</evidence>
<feature type="domain" description="HMA" evidence="15">
    <location>
        <begin position="135"/>
        <end position="181"/>
    </location>
</feature>
<dbReference type="InterPro" id="IPR036163">
    <property type="entry name" value="HMA_dom_sf"/>
</dbReference>
<dbReference type="InterPro" id="IPR006121">
    <property type="entry name" value="HMA_dom"/>
</dbReference>
<accession>A0ABT4DAI6</accession>
<keyword evidence="17" id="KW-1185">Reference proteome</keyword>
<dbReference type="CDD" id="cd07548">
    <property type="entry name" value="P-type_ATPase-Cd_Zn_Co_like"/>
    <property type="match status" value="1"/>
</dbReference>
<dbReference type="Gene3D" id="3.40.50.1000">
    <property type="entry name" value="HAD superfamily/HAD-like"/>
    <property type="match status" value="1"/>
</dbReference>
<evidence type="ECO:0000259" key="14">
    <source>
        <dbReference type="Pfam" id="PF00122"/>
    </source>
</evidence>
<dbReference type="SUPFAM" id="SSF81653">
    <property type="entry name" value="Calcium ATPase, transduction domain A"/>
    <property type="match status" value="1"/>
</dbReference>
<dbReference type="InterPro" id="IPR018303">
    <property type="entry name" value="ATPase_P-typ_P_site"/>
</dbReference>
<dbReference type="Pfam" id="PF00702">
    <property type="entry name" value="Hydrolase"/>
    <property type="match status" value="1"/>
</dbReference>
<evidence type="ECO:0000256" key="7">
    <source>
        <dbReference type="ARBA" id="ARBA00022840"/>
    </source>
</evidence>
<dbReference type="Pfam" id="PF00122">
    <property type="entry name" value="E1-E2_ATPase"/>
    <property type="match status" value="1"/>
</dbReference>
<name>A0ABT4DAI6_9CLOT</name>
<feature type="transmembrane region" description="Helical" evidence="13">
    <location>
        <begin position="494"/>
        <end position="516"/>
    </location>
</feature>
<keyword evidence="3" id="KW-0104">Cadmium</keyword>
<dbReference type="SFLD" id="SFLDF00027">
    <property type="entry name" value="p-type_atpase"/>
    <property type="match status" value="1"/>
</dbReference>
<dbReference type="InterPro" id="IPR059000">
    <property type="entry name" value="ATPase_P-type_domA"/>
</dbReference>
<comment type="similarity">
    <text evidence="2 13">Belongs to the cation transport ATPase (P-type) (TC 3.A.3) family. Type IB subfamily.</text>
</comment>
<feature type="transmembrane region" description="Helical" evidence="13">
    <location>
        <begin position="795"/>
        <end position="815"/>
    </location>
</feature>
<dbReference type="RefSeq" id="WP_268061745.1">
    <property type="nucleotide sequence ID" value="NZ_JAPQFJ010000012.1"/>
</dbReference>
<evidence type="ECO:0000256" key="6">
    <source>
        <dbReference type="ARBA" id="ARBA00022741"/>
    </source>
</evidence>
<reference evidence="16" key="1">
    <citation type="submission" date="2022-12" db="EMBL/GenBank/DDBJ databases">
        <title>Clostridium sp. nov., isolated from industrial wastewater.</title>
        <authorList>
            <person name="Jiayan W."/>
        </authorList>
    </citation>
    <scope>NUCLEOTIDE SEQUENCE</scope>
    <source>
        <strain evidence="16">ZC22-4</strain>
    </source>
</reference>
<evidence type="ECO:0000256" key="10">
    <source>
        <dbReference type="ARBA" id="ARBA00023136"/>
    </source>
</evidence>
<dbReference type="EMBL" id="JAPQFJ010000012">
    <property type="protein sequence ID" value="MCY6959317.1"/>
    <property type="molecule type" value="Genomic_DNA"/>
</dbReference>
<dbReference type="SFLD" id="SFLDG00002">
    <property type="entry name" value="C1.7:_P-type_atpase_like"/>
    <property type="match status" value="1"/>
</dbReference>
<keyword evidence="13" id="KW-1003">Cell membrane</keyword>
<dbReference type="Gene3D" id="2.70.150.10">
    <property type="entry name" value="Calcium-transporting ATPase, cytoplasmic transduction domain A"/>
    <property type="match status" value="1"/>
</dbReference>
<dbReference type="NCBIfam" id="TIGR01494">
    <property type="entry name" value="ATPase_P-type"/>
    <property type="match status" value="1"/>
</dbReference>
<dbReference type="EC" id="7.2.2.21" evidence="11"/>
<keyword evidence="9 13" id="KW-1133">Transmembrane helix</keyword>
<evidence type="ECO:0000256" key="11">
    <source>
        <dbReference type="ARBA" id="ARBA00039103"/>
    </source>
</evidence>
<keyword evidence="7 13" id="KW-0067">ATP-binding</keyword>
<feature type="transmembrane region" description="Helical" evidence="13">
    <location>
        <begin position="235"/>
        <end position="255"/>
    </location>
</feature>
<dbReference type="PANTHER" id="PTHR48085">
    <property type="entry name" value="CADMIUM/ZINC-TRANSPORTING ATPASE HMA2-RELATED"/>
    <property type="match status" value="1"/>
</dbReference>
<evidence type="ECO:0000256" key="2">
    <source>
        <dbReference type="ARBA" id="ARBA00006024"/>
    </source>
</evidence>
<feature type="transmembrane region" description="Helical" evidence="13">
    <location>
        <begin position="821"/>
        <end position="842"/>
    </location>
</feature>
<feature type="transmembrane region" description="Helical" evidence="13">
    <location>
        <begin position="261"/>
        <end position="278"/>
    </location>
</feature>
<dbReference type="InterPro" id="IPR051014">
    <property type="entry name" value="Cation_Transport_ATPase_IB"/>
</dbReference>
<keyword evidence="10 13" id="KW-0472">Membrane</keyword>
<keyword evidence="5 13" id="KW-0479">Metal-binding</keyword>
<proteinExistence type="inferred from homology"/>
<dbReference type="PANTHER" id="PTHR48085:SF5">
    <property type="entry name" value="CADMIUM_ZINC-TRANSPORTING ATPASE HMA4-RELATED"/>
    <property type="match status" value="1"/>
</dbReference>